<keyword evidence="3 11" id="KW-0548">Nucleotidyltransferase</keyword>
<dbReference type="FunFam" id="3.40.50.300:FF:000014">
    <property type="entry name" value="DNA polymerase III subunit gamma/tau"/>
    <property type="match status" value="1"/>
</dbReference>
<evidence type="ECO:0000256" key="5">
    <source>
        <dbReference type="ARBA" id="ARBA00022723"/>
    </source>
</evidence>
<evidence type="ECO:0000256" key="11">
    <source>
        <dbReference type="RuleBase" id="RU364063"/>
    </source>
</evidence>
<keyword evidence="6 11" id="KW-0547">Nucleotide-binding</keyword>
<dbReference type="NCBIfam" id="NF004046">
    <property type="entry name" value="PRK05563.1"/>
    <property type="match status" value="1"/>
</dbReference>
<keyword evidence="15" id="KW-1185">Reference proteome</keyword>
<dbReference type="GO" id="GO:0006261">
    <property type="term" value="P:DNA-templated DNA replication"/>
    <property type="evidence" value="ECO:0007669"/>
    <property type="project" value="TreeGrafter"/>
</dbReference>
<dbReference type="RefSeq" id="WP_252115513.1">
    <property type="nucleotide sequence ID" value="NZ_JAMSHT010000001.1"/>
</dbReference>
<dbReference type="InterPro" id="IPR008921">
    <property type="entry name" value="DNA_pol3_clamp-load_cplx_C"/>
</dbReference>
<dbReference type="InterPro" id="IPR012763">
    <property type="entry name" value="DNA_pol_III_sug/sutau_N"/>
</dbReference>
<dbReference type="SMART" id="SM00382">
    <property type="entry name" value="AAA"/>
    <property type="match status" value="1"/>
</dbReference>
<dbReference type="GO" id="GO:0003677">
    <property type="term" value="F:DNA binding"/>
    <property type="evidence" value="ECO:0007669"/>
    <property type="project" value="InterPro"/>
</dbReference>
<reference evidence="14" key="1">
    <citation type="submission" date="2022-06" db="EMBL/GenBank/DDBJ databases">
        <title>Sphingomicrobium sedimins sp. nov., a marine bacterium isolated from tidal flat.</title>
        <authorList>
            <person name="Kim C.-H."/>
            <person name="Yoo Y."/>
            <person name="Kim J.-J."/>
        </authorList>
    </citation>
    <scope>NUCLEOTIDE SEQUENCE</scope>
    <source>
        <strain evidence="14">GRR-S6-50</strain>
    </source>
</reference>
<dbReference type="AlphaFoldDB" id="A0A9X2EG84"/>
<dbReference type="GO" id="GO:0005524">
    <property type="term" value="F:ATP binding"/>
    <property type="evidence" value="ECO:0007669"/>
    <property type="project" value="UniProtKB-KW"/>
</dbReference>
<evidence type="ECO:0000256" key="9">
    <source>
        <dbReference type="ARBA" id="ARBA00022932"/>
    </source>
</evidence>
<dbReference type="CDD" id="cd00009">
    <property type="entry name" value="AAA"/>
    <property type="match status" value="1"/>
</dbReference>
<dbReference type="PANTHER" id="PTHR11669:SF0">
    <property type="entry name" value="PROTEIN STICHEL-LIKE 2"/>
    <property type="match status" value="1"/>
</dbReference>
<dbReference type="Gene3D" id="1.10.8.60">
    <property type="match status" value="1"/>
</dbReference>
<accession>A0A9X2EG84</accession>
<dbReference type="InterPro" id="IPR027417">
    <property type="entry name" value="P-loop_NTPase"/>
</dbReference>
<comment type="catalytic activity">
    <reaction evidence="10 11">
        <text>DNA(n) + a 2'-deoxyribonucleoside 5'-triphosphate = DNA(n+1) + diphosphate</text>
        <dbReference type="Rhea" id="RHEA:22508"/>
        <dbReference type="Rhea" id="RHEA-COMP:17339"/>
        <dbReference type="Rhea" id="RHEA-COMP:17340"/>
        <dbReference type="ChEBI" id="CHEBI:33019"/>
        <dbReference type="ChEBI" id="CHEBI:61560"/>
        <dbReference type="ChEBI" id="CHEBI:173112"/>
        <dbReference type="EC" id="2.7.7.7"/>
    </reaction>
</comment>
<evidence type="ECO:0000256" key="2">
    <source>
        <dbReference type="ARBA" id="ARBA00022679"/>
    </source>
</evidence>
<sequence>MPPGPGLGLDEPEQPQSAAKPEAYQVLARKYRPQSFDALIGQDAMVRTLGNAIRTDRIAHAFLMTGVRGVGKTSTARLIAKALNCIGPDGNGGPTIDPCGVCEPCVAIAEGRHIDVVEMDAASHTGVDDMREIIEAVRYASVSARYKIYIIDEVHMLSKSAFNALLKTLEEPPPHVKFLFATTEVDKVPVTVLSRCQRFDLRRIPAELLASHFGSIAEKEGIKVEDDALAIIARAAEGSVRDGLSLLDQAIAHGGAEVSAAEVRDMLGLADRGRVRGLLDILLDGDAGKLLAALDEAHGLGVEPQALMRGLLDALHAISRRKASGQDDVMRSAEEQGAIAADAEAMGWPQLHALWQLLLKGLKDVETAPDPREAADMALLRAIHAAGQPDPGAVIDAISSGKTPPAPSPTKSDPAPAADAPAAALPETPPATRAERAPAGLPVDFQAFVDLIDDARPRLGVDLHDKVGLVSYDAPRLMLQPKALLDSNFARELADEAKKLTGAAWQIDLQDHGGAPSLAEQVVMKQQAEREDALADPMVKAVTDAFPDAQLESIKDAS</sequence>
<organism evidence="14 15">
    <name type="scientific">Sphingomicrobium sediminis</name>
    <dbReference type="NCBI Taxonomy" id="2950949"/>
    <lineage>
        <taxon>Bacteria</taxon>
        <taxon>Pseudomonadati</taxon>
        <taxon>Pseudomonadota</taxon>
        <taxon>Alphaproteobacteria</taxon>
        <taxon>Sphingomonadales</taxon>
        <taxon>Sphingomonadaceae</taxon>
        <taxon>Sphingomicrobium</taxon>
    </lineage>
</organism>
<comment type="similarity">
    <text evidence="1 11">Belongs to the DnaX/STICHEL family.</text>
</comment>
<keyword evidence="5" id="KW-0479">Metal-binding</keyword>
<dbReference type="Gene3D" id="3.40.50.300">
    <property type="entry name" value="P-loop containing nucleotide triphosphate hydrolases"/>
    <property type="match status" value="1"/>
</dbReference>
<name>A0A9X2EG84_9SPHN</name>
<evidence type="ECO:0000313" key="14">
    <source>
        <dbReference type="EMBL" id="MCM8556806.1"/>
    </source>
</evidence>
<evidence type="ECO:0000256" key="12">
    <source>
        <dbReference type="SAM" id="MobiDB-lite"/>
    </source>
</evidence>
<dbReference type="Proteomes" id="UP001155128">
    <property type="component" value="Unassembled WGS sequence"/>
</dbReference>
<evidence type="ECO:0000256" key="1">
    <source>
        <dbReference type="ARBA" id="ARBA00006360"/>
    </source>
</evidence>
<proteinExistence type="inferred from homology"/>
<evidence type="ECO:0000256" key="8">
    <source>
        <dbReference type="ARBA" id="ARBA00022840"/>
    </source>
</evidence>
<gene>
    <name evidence="11" type="primary">dnaX</name>
    <name evidence="14" type="ORF">NDO55_03110</name>
</gene>
<keyword evidence="2 11" id="KW-0808">Transferase</keyword>
<keyword evidence="7" id="KW-0862">Zinc</keyword>
<dbReference type="InterPro" id="IPR050238">
    <property type="entry name" value="DNA_Rep/Repair_Clamp_Loader"/>
</dbReference>
<evidence type="ECO:0000256" key="3">
    <source>
        <dbReference type="ARBA" id="ARBA00022695"/>
    </source>
</evidence>
<dbReference type="NCBIfam" id="TIGR02397">
    <property type="entry name" value="dnaX_nterm"/>
    <property type="match status" value="1"/>
</dbReference>
<feature type="region of interest" description="Disordered" evidence="12">
    <location>
        <begin position="391"/>
        <end position="438"/>
    </location>
</feature>
<dbReference type="NCBIfam" id="NF006585">
    <property type="entry name" value="PRK09111.1"/>
    <property type="match status" value="1"/>
</dbReference>
<dbReference type="InterPro" id="IPR003593">
    <property type="entry name" value="AAA+_ATPase"/>
</dbReference>
<comment type="caution">
    <text evidence="14">The sequence shown here is derived from an EMBL/GenBank/DDBJ whole genome shotgun (WGS) entry which is preliminary data.</text>
</comment>
<comment type="subunit">
    <text evidence="11">DNA polymerase III contains a core (composed of alpha, epsilon and theta chains) that associates with a tau subunit. This core dimerizes to form the POLIII' complex. PolIII' associates with the gamma complex (composed of gamma, delta, delta', psi and chi chains) and with the beta chain to form the complete DNA polymerase III complex.</text>
</comment>
<dbReference type="SUPFAM" id="SSF48019">
    <property type="entry name" value="post-AAA+ oligomerization domain-like"/>
    <property type="match status" value="1"/>
</dbReference>
<dbReference type="Pfam" id="PF12362">
    <property type="entry name" value="DUF3646"/>
    <property type="match status" value="1"/>
</dbReference>
<dbReference type="PANTHER" id="PTHR11669">
    <property type="entry name" value="REPLICATION FACTOR C / DNA POLYMERASE III GAMMA-TAU SUBUNIT"/>
    <property type="match status" value="1"/>
</dbReference>
<dbReference type="EC" id="2.7.7.7" evidence="11"/>
<protein>
    <recommendedName>
        <fullName evidence="11">DNA polymerase III subunit gamma/tau</fullName>
        <ecNumber evidence="11">2.7.7.7</ecNumber>
    </recommendedName>
</protein>
<keyword evidence="9 11" id="KW-0239">DNA-directed DNA polymerase</keyword>
<dbReference type="GO" id="GO:0009360">
    <property type="term" value="C:DNA polymerase III complex"/>
    <property type="evidence" value="ECO:0007669"/>
    <property type="project" value="InterPro"/>
</dbReference>
<dbReference type="EMBL" id="JAMSHT010000001">
    <property type="protein sequence ID" value="MCM8556806.1"/>
    <property type="molecule type" value="Genomic_DNA"/>
</dbReference>
<evidence type="ECO:0000256" key="4">
    <source>
        <dbReference type="ARBA" id="ARBA00022705"/>
    </source>
</evidence>
<dbReference type="GO" id="GO:0003887">
    <property type="term" value="F:DNA-directed DNA polymerase activity"/>
    <property type="evidence" value="ECO:0007669"/>
    <property type="project" value="UniProtKB-KW"/>
</dbReference>
<comment type="function">
    <text evidence="11">DNA polymerase III is a complex, multichain enzyme responsible for most of the replicative synthesis in bacteria. This DNA polymerase also exhibits 3' to 5' exonuclease activity.</text>
</comment>
<evidence type="ECO:0000256" key="6">
    <source>
        <dbReference type="ARBA" id="ARBA00022741"/>
    </source>
</evidence>
<dbReference type="SUPFAM" id="SSF52540">
    <property type="entry name" value="P-loop containing nucleoside triphosphate hydrolases"/>
    <property type="match status" value="1"/>
</dbReference>
<evidence type="ECO:0000313" key="15">
    <source>
        <dbReference type="Proteomes" id="UP001155128"/>
    </source>
</evidence>
<dbReference type="GO" id="GO:0046872">
    <property type="term" value="F:metal ion binding"/>
    <property type="evidence" value="ECO:0007669"/>
    <property type="project" value="UniProtKB-KW"/>
</dbReference>
<dbReference type="Pfam" id="PF12169">
    <property type="entry name" value="DNA_pol3_gamma3"/>
    <property type="match status" value="1"/>
</dbReference>
<dbReference type="Gene3D" id="1.20.272.10">
    <property type="match status" value="1"/>
</dbReference>
<dbReference type="InterPro" id="IPR045085">
    <property type="entry name" value="HLD_clamp_pol_III_gamma_tau"/>
</dbReference>
<dbReference type="InterPro" id="IPR022107">
    <property type="entry name" value="DNA_pol_III_gamma/tau_C"/>
</dbReference>
<feature type="domain" description="AAA+ ATPase" evidence="13">
    <location>
        <begin position="58"/>
        <end position="205"/>
    </location>
</feature>
<dbReference type="CDD" id="cd18137">
    <property type="entry name" value="HLD_clamp_pol_III_gamma_tau"/>
    <property type="match status" value="1"/>
</dbReference>
<evidence type="ECO:0000259" key="13">
    <source>
        <dbReference type="SMART" id="SM00382"/>
    </source>
</evidence>
<feature type="compositionally biased region" description="Low complexity" evidence="12">
    <location>
        <begin position="409"/>
        <end position="432"/>
    </location>
</feature>
<keyword evidence="4 11" id="KW-0235">DNA replication</keyword>
<dbReference type="Pfam" id="PF22608">
    <property type="entry name" value="DNAX_ATPase_lid"/>
    <property type="match status" value="1"/>
</dbReference>
<dbReference type="InterPro" id="IPR022754">
    <property type="entry name" value="DNA_pol_III_gamma-3"/>
</dbReference>
<evidence type="ECO:0000256" key="7">
    <source>
        <dbReference type="ARBA" id="ARBA00022833"/>
    </source>
</evidence>
<keyword evidence="8 11" id="KW-0067">ATP-binding</keyword>
<dbReference type="FunFam" id="1.10.8.60:FF:000013">
    <property type="entry name" value="DNA polymerase III subunit gamma/tau"/>
    <property type="match status" value="1"/>
</dbReference>
<dbReference type="Pfam" id="PF13177">
    <property type="entry name" value="DNA_pol3_delta2"/>
    <property type="match status" value="1"/>
</dbReference>
<evidence type="ECO:0000256" key="10">
    <source>
        <dbReference type="ARBA" id="ARBA00049244"/>
    </source>
</evidence>